<dbReference type="GO" id="GO:0005524">
    <property type="term" value="F:ATP binding"/>
    <property type="evidence" value="ECO:0007669"/>
    <property type="project" value="InterPro"/>
</dbReference>
<dbReference type="InterPro" id="IPR000719">
    <property type="entry name" value="Prot_kinase_dom"/>
</dbReference>
<keyword evidence="3" id="KW-1185">Reference proteome</keyword>
<dbReference type="PANTHER" id="PTHR44167:SF24">
    <property type="entry name" value="SERINE_THREONINE-PROTEIN KINASE CHK2"/>
    <property type="match status" value="1"/>
</dbReference>
<protein>
    <recommendedName>
        <fullName evidence="1">Protein kinase domain-containing protein</fullName>
    </recommendedName>
</protein>
<dbReference type="InterPro" id="IPR008271">
    <property type="entry name" value="Ser/Thr_kinase_AS"/>
</dbReference>
<evidence type="ECO:0000313" key="3">
    <source>
        <dbReference type="Proteomes" id="UP000688137"/>
    </source>
</evidence>
<dbReference type="PROSITE" id="PS50011">
    <property type="entry name" value="PROTEIN_KINASE_DOM"/>
    <property type="match status" value="1"/>
</dbReference>
<dbReference type="SMART" id="SM00220">
    <property type="entry name" value="S_TKc"/>
    <property type="match status" value="1"/>
</dbReference>
<dbReference type="PANTHER" id="PTHR44167">
    <property type="entry name" value="OVARIAN-SPECIFIC SERINE/THREONINE-PROTEIN KINASE LOK-RELATED"/>
    <property type="match status" value="1"/>
</dbReference>
<feature type="domain" description="Protein kinase" evidence="1">
    <location>
        <begin position="18"/>
        <end position="272"/>
    </location>
</feature>
<dbReference type="EMBL" id="CAJJDM010000146">
    <property type="protein sequence ID" value="CAD8109978.1"/>
    <property type="molecule type" value="Genomic_DNA"/>
</dbReference>
<sequence length="293" mass="33520">MINNLMFTPEQFAANYQINFSKLLGKGHDSTVFLTMDKQTKQQYAIKCLAQTTEQNAINLFNEIQILRHIQHPHIIQMIGYCSDCSCMLLELMPFGSLYKILLQGPLPLAIANGITLQITEALSYLHSKGITHGDIKLDNLLISLDFKVKLCDLGFSKIHGSTPIPKATISGSEGYTAPEIWHIPQDLKKCDMFSLGVVYFIMVTGHPPFESNNPQTEDAWWKLIKNENWNKFWKELKLTILPEYVRHIIEKLLCVNIQLRYSADEILQILIDKSATSQQITDEIKKRLNQIK</sequence>
<name>A0A8S1Q3E3_PARPR</name>
<organism evidence="2 3">
    <name type="scientific">Paramecium primaurelia</name>
    <dbReference type="NCBI Taxonomy" id="5886"/>
    <lineage>
        <taxon>Eukaryota</taxon>
        <taxon>Sar</taxon>
        <taxon>Alveolata</taxon>
        <taxon>Ciliophora</taxon>
        <taxon>Intramacronucleata</taxon>
        <taxon>Oligohymenophorea</taxon>
        <taxon>Peniculida</taxon>
        <taxon>Parameciidae</taxon>
        <taxon>Paramecium</taxon>
    </lineage>
</organism>
<accession>A0A8S1Q3E3</accession>
<gene>
    <name evidence="2" type="ORF">PPRIM_AZ9-3.1.T1420090</name>
</gene>
<dbReference type="GO" id="GO:0004674">
    <property type="term" value="F:protein serine/threonine kinase activity"/>
    <property type="evidence" value="ECO:0007669"/>
    <property type="project" value="TreeGrafter"/>
</dbReference>
<dbReference type="PROSITE" id="PS00108">
    <property type="entry name" value="PROTEIN_KINASE_ST"/>
    <property type="match status" value="1"/>
</dbReference>
<dbReference type="OMA" id="PEYVRHM"/>
<comment type="caution">
    <text evidence="2">The sequence shown here is derived from an EMBL/GenBank/DDBJ whole genome shotgun (WGS) entry which is preliminary data.</text>
</comment>
<evidence type="ECO:0000259" key="1">
    <source>
        <dbReference type="PROSITE" id="PS50011"/>
    </source>
</evidence>
<evidence type="ECO:0000313" key="2">
    <source>
        <dbReference type="EMBL" id="CAD8109978.1"/>
    </source>
</evidence>
<proteinExistence type="predicted"/>
<dbReference type="Pfam" id="PF00069">
    <property type="entry name" value="Pkinase"/>
    <property type="match status" value="1"/>
</dbReference>
<dbReference type="AlphaFoldDB" id="A0A8S1Q3E3"/>
<dbReference type="Proteomes" id="UP000688137">
    <property type="component" value="Unassembled WGS sequence"/>
</dbReference>
<dbReference type="GO" id="GO:0044773">
    <property type="term" value="P:mitotic DNA damage checkpoint signaling"/>
    <property type="evidence" value="ECO:0007669"/>
    <property type="project" value="TreeGrafter"/>
</dbReference>
<dbReference type="FunFam" id="1.10.510.10:FF:000810">
    <property type="entry name" value="Uncharacterized protein"/>
    <property type="match status" value="1"/>
</dbReference>
<reference evidence="2" key="1">
    <citation type="submission" date="2021-01" db="EMBL/GenBank/DDBJ databases">
        <authorList>
            <consortium name="Genoscope - CEA"/>
            <person name="William W."/>
        </authorList>
    </citation>
    <scope>NUCLEOTIDE SEQUENCE</scope>
</reference>
<dbReference type="GO" id="GO:0005634">
    <property type="term" value="C:nucleus"/>
    <property type="evidence" value="ECO:0007669"/>
    <property type="project" value="TreeGrafter"/>
</dbReference>